<organism evidence="2">
    <name type="scientific">Arundo donax</name>
    <name type="common">Giant reed</name>
    <name type="synonym">Donax arundinaceus</name>
    <dbReference type="NCBI Taxonomy" id="35708"/>
    <lineage>
        <taxon>Eukaryota</taxon>
        <taxon>Viridiplantae</taxon>
        <taxon>Streptophyta</taxon>
        <taxon>Embryophyta</taxon>
        <taxon>Tracheophyta</taxon>
        <taxon>Spermatophyta</taxon>
        <taxon>Magnoliopsida</taxon>
        <taxon>Liliopsida</taxon>
        <taxon>Poales</taxon>
        <taxon>Poaceae</taxon>
        <taxon>PACMAD clade</taxon>
        <taxon>Arundinoideae</taxon>
        <taxon>Arundineae</taxon>
        <taxon>Arundo</taxon>
    </lineage>
</organism>
<keyword evidence="1" id="KW-0472">Membrane</keyword>
<dbReference type="AlphaFoldDB" id="A0A0A9GWF0"/>
<reference evidence="2" key="2">
    <citation type="journal article" date="2015" name="Data Brief">
        <title>Shoot transcriptome of the giant reed, Arundo donax.</title>
        <authorList>
            <person name="Barrero R.A."/>
            <person name="Guerrero F.D."/>
            <person name="Moolhuijzen P."/>
            <person name="Goolsby J.A."/>
            <person name="Tidwell J."/>
            <person name="Bellgard S.E."/>
            <person name="Bellgard M.I."/>
        </authorList>
    </citation>
    <scope>NUCLEOTIDE SEQUENCE</scope>
    <source>
        <tissue evidence="2">Shoot tissue taken approximately 20 cm above the soil surface</tissue>
    </source>
</reference>
<name>A0A0A9GWF0_ARUDO</name>
<proteinExistence type="predicted"/>
<sequence>MSYKATNQIQAPTAETTVRFLWLLLGITVPSVHKHLLLLGKLNVMINYLNDLLEPDLGLPLELPPRLGRVPLEAVDFCRLEVLLVADHMVLPAQPGVPECNLKELHGSR</sequence>
<keyword evidence="1" id="KW-1133">Transmembrane helix</keyword>
<protein>
    <submittedName>
        <fullName evidence="2">GDP-mannose 4,6 dehydratase 2</fullName>
    </submittedName>
</protein>
<dbReference type="EMBL" id="GBRH01168571">
    <property type="protein sequence ID" value="JAE29325.1"/>
    <property type="molecule type" value="Transcribed_RNA"/>
</dbReference>
<evidence type="ECO:0000256" key="1">
    <source>
        <dbReference type="SAM" id="Phobius"/>
    </source>
</evidence>
<accession>A0A0A9GWF0</accession>
<feature type="transmembrane region" description="Helical" evidence="1">
    <location>
        <begin position="20"/>
        <end position="39"/>
    </location>
</feature>
<keyword evidence="1" id="KW-0812">Transmembrane</keyword>
<evidence type="ECO:0000313" key="2">
    <source>
        <dbReference type="EMBL" id="JAE29325.1"/>
    </source>
</evidence>
<reference evidence="2" key="1">
    <citation type="submission" date="2014-09" db="EMBL/GenBank/DDBJ databases">
        <authorList>
            <person name="Magalhaes I.L.F."/>
            <person name="Oliveira U."/>
            <person name="Santos F.R."/>
            <person name="Vidigal T.H.D.A."/>
            <person name="Brescovit A.D."/>
            <person name="Santos A.J."/>
        </authorList>
    </citation>
    <scope>NUCLEOTIDE SEQUENCE</scope>
    <source>
        <tissue evidence="2">Shoot tissue taken approximately 20 cm above the soil surface</tissue>
    </source>
</reference>